<keyword evidence="4" id="KW-1185">Reference proteome</keyword>
<feature type="compositionally biased region" description="Low complexity" evidence="1">
    <location>
        <begin position="267"/>
        <end position="278"/>
    </location>
</feature>
<name>A0A9P4Y936_CRYP1</name>
<dbReference type="Gene3D" id="2.60.120.650">
    <property type="entry name" value="Cupin"/>
    <property type="match status" value="1"/>
</dbReference>
<evidence type="ECO:0000313" key="3">
    <source>
        <dbReference type="EMBL" id="KAF3769237.1"/>
    </source>
</evidence>
<organism evidence="3 4">
    <name type="scientific">Cryphonectria parasitica (strain ATCC 38755 / EP155)</name>
    <dbReference type="NCBI Taxonomy" id="660469"/>
    <lineage>
        <taxon>Eukaryota</taxon>
        <taxon>Fungi</taxon>
        <taxon>Dikarya</taxon>
        <taxon>Ascomycota</taxon>
        <taxon>Pezizomycotina</taxon>
        <taxon>Sordariomycetes</taxon>
        <taxon>Sordariomycetidae</taxon>
        <taxon>Diaporthales</taxon>
        <taxon>Cryphonectriaceae</taxon>
        <taxon>Cryphonectria-Endothia species complex</taxon>
        <taxon>Cryphonectria</taxon>
    </lineage>
</organism>
<evidence type="ECO:0000313" key="4">
    <source>
        <dbReference type="Proteomes" id="UP000803844"/>
    </source>
</evidence>
<dbReference type="Proteomes" id="UP000803844">
    <property type="component" value="Unassembled WGS sequence"/>
</dbReference>
<comment type="caution">
    <text evidence="3">The sequence shown here is derived from an EMBL/GenBank/DDBJ whole genome shotgun (WGS) entry which is preliminary data.</text>
</comment>
<dbReference type="InterPro" id="IPR003347">
    <property type="entry name" value="JmjC_dom"/>
</dbReference>
<accession>A0A9P4Y936</accession>
<dbReference type="EMBL" id="MU032345">
    <property type="protein sequence ID" value="KAF3769237.1"/>
    <property type="molecule type" value="Genomic_DNA"/>
</dbReference>
<dbReference type="GeneID" id="63843022"/>
<dbReference type="SUPFAM" id="SSF51197">
    <property type="entry name" value="Clavaminate synthase-like"/>
    <property type="match status" value="1"/>
</dbReference>
<evidence type="ECO:0000256" key="1">
    <source>
        <dbReference type="SAM" id="MobiDB-lite"/>
    </source>
</evidence>
<dbReference type="RefSeq" id="XP_040780198.1">
    <property type="nucleotide sequence ID" value="XM_040925893.1"/>
</dbReference>
<dbReference type="OrthoDB" id="5077844at2759"/>
<feature type="compositionally biased region" description="Polar residues" evidence="1">
    <location>
        <begin position="253"/>
        <end position="266"/>
    </location>
</feature>
<dbReference type="PROSITE" id="PS51184">
    <property type="entry name" value="JMJC"/>
    <property type="match status" value="1"/>
</dbReference>
<feature type="region of interest" description="Disordered" evidence="1">
    <location>
        <begin position="471"/>
        <end position="497"/>
    </location>
</feature>
<dbReference type="AlphaFoldDB" id="A0A9P4Y936"/>
<feature type="compositionally biased region" description="Low complexity" evidence="1">
    <location>
        <begin position="8"/>
        <end position="19"/>
    </location>
</feature>
<feature type="region of interest" description="Disordered" evidence="1">
    <location>
        <begin position="1"/>
        <end position="64"/>
    </location>
</feature>
<feature type="region of interest" description="Disordered" evidence="1">
    <location>
        <begin position="196"/>
        <end position="298"/>
    </location>
</feature>
<evidence type="ECO:0000259" key="2">
    <source>
        <dbReference type="PROSITE" id="PS51184"/>
    </source>
</evidence>
<proteinExistence type="predicted"/>
<gene>
    <name evidence="3" type="ORF">M406DRAFT_75728</name>
</gene>
<feature type="domain" description="JmjC" evidence="2">
    <location>
        <begin position="680"/>
        <end position="834"/>
    </location>
</feature>
<reference evidence="3" key="1">
    <citation type="journal article" date="2020" name="Phytopathology">
        <title>Genome sequence of the chestnut blight fungus Cryphonectria parasitica EP155: A fundamental resource for an archetypical invasive plant pathogen.</title>
        <authorList>
            <person name="Crouch J.A."/>
            <person name="Dawe A."/>
            <person name="Aerts A."/>
            <person name="Barry K."/>
            <person name="Churchill A.C.L."/>
            <person name="Grimwood J."/>
            <person name="Hillman B."/>
            <person name="Milgroom M.G."/>
            <person name="Pangilinan J."/>
            <person name="Smith M."/>
            <person name="Salamov A."/>
            <person name="Schmutz J."/>
            <person name="Yadav J."/>
            <person name="Grigoriev I.V."/>
            <person name="Nuss D."/>
        </authorList>
    </citation>
    <scope>NUCLEOTIDE SEQUENCE</scope>
    <source>
        <strain evidence="3">EP155</strain>
    </source>
</reference>
<sequence length="909" mass="100965">MAHRHPGARPLKPLAPRAPDQLYSQAFLQTCDEPPTRPASDLLKTRDSPALARPVPKPLPTLAPAPASDPALVTLSWGVPASASASTLVPNSRPSDVFHSPASHVPHPSRTPDEYPTTLELAEGLIMMRSSVEPMSAKPSRIPFAHPSTQPHVALNSGLAPFPMPRPLNECAFRASDPDPVALPAAPALPVVSAAAPAPAPAPTTPLEPLEDRPNHPPVSTSSEENAGRHSDIFSMGENSDTISDPDVDSAERTLQGSAPQHSMTSAQQVPQQGAPPVEIAPQEQTSTPPVVDGRHVSPRWPYPSTISREELGPGVAGIPVDDPPAAAQPTSFRLYDPATPILPEHGTQCNCRAVPEPFIAILDEEQPADVRILAKYYGACKEDLCPLHLDAYARLITSALGEPSLPTSATMARPLPTVEKEQDLDGIEVEQIPTLTGSATKWTTIPVRRRATSTPGIYEFELELPAKRRRTAWEDRPPQLSGKAHHLPHSHPLESLGREPRWEHLPRHNKAGRPIIDVERDERFRRQVMSELAEKFTDTKEDDWLRGETTNRLVHAILSTCRSPNTDPSKGPVDADLLSGEEALDAMERGTQRIPIFTEGQQQFQWTDNGARPIEQLFHRMEDLSREVSVQIPSRNFDLASFEKRSLADIKARFLRNSPSQDPWNILDLRSPLPHSILPSFLTGENCQLLPRIRDSLLEGHSAERTKASREDWNEWTELLEWVLVSEGGHNTSPHMDSHGWSTWITIQEGEFGFGWLSRPTEEEQNAWVANPLSYTGGRWRFVILRPGQTVFFPTGTVHFVFRLHAKQTLAVGGHLLQWTGLERWAQIILLQLKNPDTTNEDLDMSTLKYVRSASEMVNARTLSSRIEPLGGMPTVQNFMAWVTEIERWYKLEADKNERKKKKKKRIR</sequence>
<protein>
    <recommendedName>
        <fullName evidence="2">JmjC domain-containing protein</fullName>
    </recommendedName>
</protein>